<dbReference type="HOGENOM" id="CLU_923175_0_0_2"/>
<keyword evidence="2" id="KW-1185">Reference proteome</keyword>
<reference evidence="1 2" key="1">
    <citation type="journal article" date="2014" name="PLoS ONE">
        <title>Genome Sequence of Candidatus Nitrososphaera evergladensis from Group I.1b Enriched from Everglades Soil Reveals Novel Genomic Features of the Ammonia-Oxidizing Archaea.</title>
        <authorList>
            <person name="Zhalnina K.V."/>
            <person name="Dias R."/>
            <person name="Leonard M.T."/>
            <person name="Dorr de Quadros P."/>
            <person name="Camargo F.A."/>
            <person name="Drew J.C."/>
            <person name="Farmerie W.G."/>
            <person name="Daroub S.H."/>
            <person name="Triplett E.W."/>
        </authorList>
    </citation>
    <scope>NUCLEOTIDE SEQUENCE [LARGE SCALE GENOMIC DNA]</scope>
    <source>
        <strain evidence="1 2">SR1</strain>
    </source>
</reference>
<dbReference type="KEGG" id="nev:NTE_03223"/>
<protein>
    <submittedName>
        <fullName evidence="1">Uncharacterized protein</fullName>
    </submittedName>
</protein>
<dbReference type="AlphaFoldDB" id="A0A075MXA3"/>
<gene>
    <name evidence="1" type="ORF">NTE_03223</name>
</gene>
<evidence type="ECO:0000313" key="1">
    <source>
        <dbReference type="EMBL" id="AIF85252.1"/>
    </source>
</evidence>
<name>A0A075MXA3_9ARCH</name>
<evidence type="ECO:0000313" key="2">
    <source>
        <dbReference type="Proteomes" id="UP000028194"/>
    </source>
</evidence>
<organism evidence="1 2">
    <name type="scientific">Candidatus Nitrososphaera evergladensis SR1</name>
    <dbReference type="NCBI Taxonomy" id="1459636"/>
    <lineage>
        <taxon>Archaea</taxon>
        <taxon>Nitrososphaerota</taxon>
        <taxon>Nitrososphaeria</taxon>
        <taxon>Nitrososphaerales</taxon>
        <taxon>Nitrososphaeraceae</taxon>
        <taxon>Nitrososphaera</taxon>
    </lineage>
</organism>
<proteinExistence type="predicted"/>
<sequence length="301" mass="34023">MCRRLLLSNIQSPSAIVATLDALGYRSITDEIVAEIVSDAVYSVFNKLGEHITALVIRNLCKINNRTEQQLFRRCDLVEGSIRAMFGRAADFFIDEIKDELVPFSLAKKPGLSLEEIANEMREVEVMRFVGNLAGHEHVGFIYNRKATKDAVLSQFFDHLAAPRTQALISLSSCGAEGKSAAGKFEKVQSIITYDEFLKVKEKSEAMDVMFKWIWDIHKSNQSGRETRIAGEDASWFLRNGFENEFLDAERMMGRRLHDKMSVLCSYDAEGITLASQLKRVIESHRYVIIEQPMAVYVAPA</sequence>
<dbReference type="EMBL" id="CP007174">
    <property type="protein sequence ID" value="AIF85252.1"/>
    <property type="molecule type" value="Genomic_DNA"/>
</dbReference>
<dbReference type="Proteomes" id="UP000028194">
    <property type="component" value="Chromosome"/>
</dbReference>
<accession>A0A075MXA3</accession>
<dbReference type="STRING" id="1459636.NTE_03223"/>